<keyword evidence="2" id="KW-1185">Reference proteome</keyword>
<sequence length="44" mass="5005">MGQLEDTVHTTADASCDSDYGEAIQYMKKQCANDLLDSWDERSY</sequence>
<dbReference type="Proteomes" id="UP000315471">
    <property type="component" value="Unassembled WGS sequence"/>
</dbReference>
<evidence type="ECO:0000313" key="1">
    <source>
        <dbReference type="EMBL" id="TWU37465.1"/>
    </source>
</evidence>
<reference evidence="1 2" key="1">
    <citation type="submission" date="2019-02" db="EMBL/GenBank/DDBJ databases">
        <title>Deep-cultivation of Planctomycetes and their phenomic and genomic characterization uncovers novel biology.</title>
        <authorList>
            <person name="Wiegand S."/>
            <person name="Jogler M."/>
            <person name="Boedeker C."/>
            <person name="Pinto D."/>
            <person name="Vollmers J."/>
            <person name="Rivas-Marin E."/>
            <person name="Kohn T."/>
            <person name="Peeters S.H."/>
            <person name="Heuer A."/>
            <person name="Rast P."/>
            <person name="Oberbeckmann S."/>
            <person name="Bunk B."/>
            <person name="Jeske O."/>
            <person name="Meyerdierks A."/>
            <person name="Storesund J.E."/>
            <person name="Kallscheuer N."/>
            <person name="Luecker S."/>
            <person name="Lage O.M."/>
            <person name="Pohl T."/>
            <person name="Merkel B.J."/>
            <person name="Hornburger P."/>
            <person name="Mueller R.-W."/>
            <person name="Bruemmer F."/>
            <person name="Labrenz M."/>
            <person name="Spormann A.M."/>
            <person name="Op Den Camp H."/>
            <person name="Overmann J."/>
            <person name="Amann R."/>
            <person name="Jetten M.S.M."/>
            <person name="Mascher T."/>
            <person name="Medema M.H."/>
            <person name="Devos D.P."/>
            <person name="Kaster A.-K."/>
            <person name="Ovreas L."/>
            <person name="Rohde M."/>
            <person name="Galperin M.Y."/>
            <person name="Jogler C."/>
        </authorList>
    </citation>
    <scope>NUCLEOTIDE SEQUENCE [LARGE SCALE GENOMIC DNA]</scope>
    <source>
        <strain evidence="1 2">Q31b</strain>
    </source>
</reference>
<dbReference type="AlphaFoldDB" id="A0A5C6DMS7"/>
<proteinExistence type="predicted"/>
<comment type="caution">
    <text evidence="1">The sequence shown here is derived from an EMBL/GenBank/DDBJ whole genome shotgun (WGS) entry which is preliminary data.</text>
</comment>
<protein>
    <submittedName>
        <fullName evidence="1">Uncharacterized protein</fullName>
    </submittedName>
</protein>
<organism evidence="1 2">
    <name type="scientific">Novipirellula aureliae</name>
    <dbReference type="NCBI Taxonomy" id="2527966"/>
    <lineage>
        <taxon>Bacteria</taxon>
        <taxon>Pseudomonadati</taxon>
        <taxon>Planctomycetota</taxon>
        <taxon>Planctomycetia</taxon>
        <taxon>Pirellulales</taxon>
        <taxon>Pirellulaceae</taxon>
        <taxon>Novipirellula</taxon>
    </lineage>
</organism>
<dbReference type="EMBL" id="SJPY01000007">
    <property type="protein sequence ID" value="TWU37465.1"/>
    <property type="molecule type" value="Genomic_DNA"/>
</dbReference>
<gene>
    <name evidence="1" type="ORF">Q31b_42530</name>
</gene>
<name>A0A5C6DMS7_9BACT</name>
<accession>A0A5C6DMS7</accession>
<evidence type="ECO:0000313" key="2">
    <source>
        <dbReference type="Proteomes" id="UP000315471"/>
    </source>
</evidence>